<keyword evidence="5" id="KW-0805">Transcription regulation</keyword>
<evidence type="ECO:0000256" key="6">
    <source>
        <dbReference type="ARBA" id="ARBA00023163"/>
    </source>
</evidence>
<dbReference type="EMBL" id="CABIKO010000001">
    <property type="protein sequence ID" value="VVA09632.1"/>
    <property type="molecule type" value="Genomic_DNA"/>
</dbReference>
<dbReference type="GO" id="GO:0005730">
    <property type="term" value="C:nucleolus"/>
    <property type="evidence" value="ECO:0007669"/>
    <property type="project" value="TreeGrafter"/>
</dbReference>
<keyword evidence="11" id="KW-1185">Reference proteome</keyword>
<dbReference type="Gramene" id="VVA09632">
    <property type="protein sequence ID" value="VVA09632"/>
    <property type="gene ID" value="Prudul26B020746"/>
</dbReference>
<keyword evidence="4" id="KW-0862">Zinc</keyword>
<dbReference type="PANTHER" id="PTHR46179:SF13">
    <property type="entry name" value="C2H2-TYPE DOMAIN-CONTAINING PROTEIN"/>
    <property type="match status" value="1"/>
</dbReference>
<organism evidence="9 10">
    <name type="scientific">Prunus dulcis</name>
    <name type="common">Almond</name>
    <name type="synonym">Amygdalus dulcis</name>
    <dbReference type="NCBI Taxonomy" id="3755"/>
    <lineage>
        <taxon>Eukaryota</taxon>
        <taxon>Viridiplantae</taxon>
        <taxon>Streptophyta</taxon>
        <taxon>Embryophyta</taxon>
        <taxon>Tracheophyta</taxon>
        <taxon>Spermatophyta</taxon>
        <taxon>Magnoliopsida</taxon>
        <taxon>eudicotyledons</taxon>
        <taxon>Gunneridae</taxon>
        <taxon>Pentapetalae</taxon>
        <taxon>rosids</taxon>
        <taxon>fabids</taxon>
        <taxon>Rosales</taxon>
        <taxon>Rosaceae</taxon>
        <taxon>Amygdaloideae</taxon>
        <taxon>Amygdaleae</taxon>
        <taxon>Prunus</taxon>
    </lineage>
</organism>
<dbReference type="GO" id="GO:0006357">
    <property type="term" value="P:regulation of transcription by RNA polymerase II"/>
    <property type="evidence" value="ECO:0007669"/>
    <property type="project" value="TreeGrafter"/>
</dbReference>
<protein>
    <submittedName>
        <fullName evidence="9">PREDICTED: mRNAion factor IIIA</fullName>
    </submittedName>
</protein>
<evidence type="ECO:0000256" key="4">
    <source>
        <dbReference type="ARBA" id="ARBA00022833"/>
    </source>
</evidence>
<dbReference type="Proteomes" id="UP001054821">
    <property type="component" value="Chromosome 7"/>
</dbReference>
<dbReference type="SUPFAM" id="SSF57667">
    <property type="entry name" value="beta-beta-alpha zinc fingers"/>
    <property type="match status" value="1"/>
</dbReference>
<comment type="subcellular location">
    <subcellularLocation>
        <location evidence="1">Nucleus</location>
    </subcellularLocation>
</comment>
<keyword evidence="7" id="KW-0539">Nucleus</keyword>
<reference evidence="8 11" key="3">
    <citation type="journal article" date="2022" name="G3 (Bethesda)">
        <title>Whole-genome sequence and methylome profiling of the almond [Prunus dulcis (Mill.) D.A. Webb] cultivar 'Nonpareil'.</title>
        <authorList>
            <person name="D'Amico-Willman K.M."/>
            <person name="Ouma W.Z."/>
            <person name="Meulia T."/>
            <person name="Sideli G.M."/>
            <person name="Gradziel T.M."/>
            <person name="Fresnedo-Ramirez J."/>
        </authorList>
    </citation>
    <scope>NUCLEOTIDE SEQUENCE [LARGE SCALE GENOMIC DNA]</scope>
    <source>
        <strain evidence="8">Clone GOH B32 T37-40</strain>
    </source>
</reference>
<evidence type="ECO:0000313" key="9">
    <source>
        <dbReference type="EMBL" id="VVA09632.1"/>
    </source>
</evidence>
<dbReference type="GO" id="GO:0003700">
    <property type="term" value="F:DNA-binding transcription factor activity"/>
    <property type="evidence" value="ECO:0007669"/>
    <property type="project" value="TreeGrafter"/>
</dbReference>
<dbReference type="InterPro" id="IPR036236">
    <property type="entry name" value="Znf_C2H2_sf"/>
</dbReference>
<sequence length="115" mass="13397">MAGKPQPVRVLYCAKSNLHQHVKAVHLEHKPFVCSFSGCGMRFANKHEKTRGHVYAYGDFEETDEKFQSRPRGGRKRKYPTIEMLVRKRVAPPDQLSQESEYLSWLLSQEAEYEN</sequence>
<evidence type="ECO:0000256" key="5">
    <source>
        <dbReference type="ARBA" id="ARBA00023015"/>
    </source>
</evidence>
<evidence type="ECO:0000256" key="1">
    <source>
        <dbReference type="ARBA" id="ARBA00004123"/>
    </source>
</evidence>
<dbReference type="InterPro" id="IPR051061">
    <property type="entry name" value="Zinc_finger_trans_reg"/>
</dbReference>
<dbReference type="InParanoid" id="A0A5E4E2Q7"/>
<evidence type="ECO:0000256" key="7">
    <source>
        <dbReference type="ARBA" id="ARBA00023242"/>
    </source>
</evidence>
<accession>A0A5E4E2Q7</accession>
<evidence type="ECO:0000313" key="10">
    <source>
        <dbReference type="Proteomes" id="UP000327085"/>
    </source>
</evidence>
<dbReference type="GO" id="GO:0080084">
    <property type="term" value="F:5S rDNA binding"/>
    <property type="evidence" value="ECO:0007669"/>
    <property type="project" value="TreeGrafter"/>
</dbReference>
<keyword evidence="2" id="KW-0479">Metal-binding</keyword>
<dbReference type="PANTHER" id="PTHR46179">
    <property type="entry name" value="ZINC FINGER PROTEIN"/>
    <property type="match status" value="1"/>
</dbReference>
<dbReference type="Gene3D" id="3.30.160.60">
    <property type="entry name" value="Classic Zinc Finger"/>
    <property type="match status" value="1"/>
</dbReference>
<reference evidence="10" key="2">
    <citation type="journal article" date="2020" name="Plant J.">
        <title>Transposons played a major role in the diversification between the closely related almond and peach genomes: results from the almond genome sequence.</title>
        <authorList>
            <person name="Alioto T."/>
            <person name="Alexiou K.G."/>
            <person name="Bardil A."/>
            <person name="Barteri F."/>
            <person name="Castanera R."/>
            <person name="Cruz F."/>
            <person name="Dhingra A."/>
            <person name="Duval H."/>
            <person name="Fernandez I Marti A."/>
            <person name="Frias L."/>
            <person name="Galan B."/>
            <person name="Garcia J.L."/>
            <person name="Howad W."/>
            <person name="Gomez-Garrido J."/>
            <person name="Gut M."/>
            <person name="Julca I."/>
            <person name="Morata J."/>
            <person name="Puigdomenech P."/>
            <person name="Ribeca P."/>
            <person name="Rubio Cabetas M.J."/>
            <person name="Vlasova A."/>
            <person name="Wirthensohn M."/>
            <person name="Garcia-Mas J."/>
            <person name="Gabaldon T."/>
            <person name="Casacuberta J.M."/>
            <person name="Arus P."/>
        </authorList>
    </citation>
    <scope>NUCLEOTIDE SEQUENCE [LARGE SCALE GENOMIC DNA]</scope>
    <source>
        <strain evidence="10">cv. Texas</strain>
    </source>
</reference>
<dbReference type="Proteomes" id="UP000327085">
    <property type="component" value="Chromosome 7"/>
</dbReference>
<name>A0A5E4E2Q7_PRUDU</name>
<dbReference type="EMBL" id="JAJFAZ020000007">
    <property type="protein sequence ID" value="KAI5319472.1"/>
    <property type="molecule type" value="Genomic_DNA"/>
</dbReference>
<keyword evidence="6" id="KW-0804">Transcription</keyword>
<gene>
    <name evidence="9" type="ORF">ALMOND_2B020746</name>
    <name evidence="8" type="ORF">L3X38_039180</name>
</gene>
<keyword evidence="3" id="KW-0863">Zinc-finger</keyword>
<dbReference type="GO" id="GO:0008270">
    <property type="term" value="F:zinc ion binding"/>
    <property type="evidence" value="ECO:0007669"/>
    <property type="project" value="UniProtKB-KW"/>
</dbReference>
<evidence type="ECO:0000313" key="8">
    <source>
        <dbReference type="EMBL" id="KAI5319472.1"/>
    </source>
</evidence>
<proteinExistence type="predicted"/>
<evidence type="ECO:0000313" key="11">
    <source>
        <dbReference type="Proteomes" id="UP001054821"/>
    </source>
</evidence>
<evidence type="ECO:0000256" key="2">
    <source>
        <dbReference type="ARBA" id="ARBA00022723"/>
    </source>
</evidence>
<evidence type="ECO:0000256" key="3">
    <source>
        <dbReference type="ARBA" id="ARBA00022771"/>
    </source>
</evidence>
<reference evidence="9" key="1">
    <citation type="submission" date="2019-07" db="EMBL/GenBank/DDBJ databases">
        <authorList>
            <person name="Alioto T."/>
            <person name="Alioto T."/>
            <person name="Gomez Garrido J."/>
        </authorList>
    </citation>
    <scope>NUCLEOTIDE SEQUENCE</scope>
</reference>
<dbReference type="AlphaFoldDB" id="A0A5E4E2Q7"/>